<reference evidence="3" key="1">
    <citation type="journal article" date="2011" name="Stand. Genomic Sci.">
        <title>Genome sequence of the filamentous, gliding Thiothrix nivea neotype strain (JP2(T)).</title>
        <authorList>
            <person name="Lapidus A."/>
            <person name="Nolan M."/>
            <person name="Lucas S."/>
            <person name="Glavina Del Rio T."/>
            <person name="Tice H."/>
            <person name="Cheng J.F."/>
            <person name="Tapia R."/>
            <person name="Han C."/>
            <person name="Goodwin L."/>
            <person name="Pitluck S."/>
            <person name="Liolios K."/>
            <person name="Pagani I."/>
            <person name="Ivanova N."/>
            <person name="Huntemann M."/>
            <person name="Mavromatis K."/>
            <person name="Mikhailova N."/>
            <person name="Pati A."/>
            <person name="Chen A."/>
            <person name="Palaniappan K."/>
            <person name="Land M."/>
            <person name="Brambilla E.M."/>
            <person name="Rohde M."/>
            <person name="Abt B."/>
            <person name="Verbarg S."/>
            <person name="Goker M."/>
            <person name="Bristow J."/>
            <person name="Eisen J.A."/>
            <person name="Markowitz V."/>
            <person name="Hugenholtz P."/>
            <person name="Kyrpides N.C."/>
            <person name="Klenk H.P."/>
            <person name="Woyke T."/>
        </authorList>
    </citation>
    <scope>NUCLEOTIDE SEQUENCE [LARGE SCALE GENOMIC DNA]</scope>
    <source>
        <strain evidence="3">ATCC 35100 / DSM 5205 / JP2</strain>
    </source>
</reference>
<name>A0A656HEV9_THINJ</name>
<evidence type="ECO:0000313" key="3">
    <source>
        <dbReference type="Proteomes" id="UP000005317"/>
    </source>
</evidence>
<protein>
    <submittedName>
        <fullName evidence="2">Uncharacterized protein</fullName>
    </submittedName>
</protein>
<feature type="transmembrane region" description="Helical" evidence="1">
    <location>
        <begin position="6"/>
        <end position="27"/>
    </location>
</feature>
<proteinExistence type="predicted"/>
<keyword evidence="1" id="KW-0812">Transmembrane</keyword>
<gene>
    <name evidence="2" type="ORF">Thini_3097</name>
</gene>
<keyword evidence="1" id="KW-0472">Membrane</keyword>
<organism evidence="2 3">
    <name type="scientific">Thiothrix nivea (strain ATCC 35100 / DSM 5205 / JP2)</name>
    <dbReference type="NCBI Taxonomy" id="870187"/>
    <lineage>
        <taxon>Bacteria</taxon>
        <taxon>Pseudomonadati</taxon>
        <taxon>Pseudomonadota</taxon>
        <taxon>Gammaproteobacteria</taxon>
        <taxon>Thiotrichales</taxon>
        <taxon>Thiotrichaceae</taxon>
        <taxon>Thiothrix</taxon>
    </lineage>
</organism>
<evidence type="ECO:0000256" key="1">
    <source>
        <dbReference type="SAM" id="Phobius"/>
    </source>
</evidence>
<accession>A0A656HEV9</accession>
<dbReference type="AlphaFoldDB" id="A0A656HEV9"/>
<keyword evidence="3" id="KW-1185">Reference proteome</keyword>
<sequence precursor="true">MNMPTSHRIIMTLMAVALPGGVFLLLFPKQTSYLMSDVKDRIGKFQTFMKK</sequence>
<dbReference type="EMBL" id="JH651384">
    <property type="protein sequence ID" value="EIJ35621.1"/>
    <property type="molecule type" value="Genomic_DNA"/>
</dbReference>
<dbReference type="Proteomes" id="UP000005317">
    <property type="component" value="Unassembled WGS sequence"/>
</dbReference>
<dbReference type="RefSeq" id="WP_002709521.1">
    <property type="nucleotide sequence ID" value="NZ_JH651384.1"/>
</dbReference>
<evidence type="ECO:0000313" key="2">
    <source>
        <dbReference type="EMBL" id="EIJ35621.1"/>
    </source>
</evidence>
<keyword evidence="1" id="KW-1133">Transmembrane helix</keyword>